<gene>
    <name evidence="2" type="ORF">CPB84DRAFT_1845261</name>
</gene>
<sequence length="204" mass="21589">MPLRLSHHYLLNRFIFRAPTLPLHPYAQLRIHHGAVDQTTITTRPPPEVMAHVRRVLQGMGVEAQMESRQTRSTTPLAFLVGFHRRKHAPGLLMRRQSSQVSAHHNNNNNNHSTAANASGSSSQPSPSLAFDDETSVIVGEPLPMSNSSSSTSGGGGAGDSVPSPLSPVPPTPVPLINGNGGAGGPAYGDPSQDAGDEVRFSVS</sequence>
<dbReference type="EMBL" id="JADNYJ010000025">
    <property type="protein sequence ID" value="KAF8904726.1"/>
    <property type="molecule type" value="Genomic_DNA"/>
</dbReference>
<evidence type="ECO:0000313" key="2">
    <source>
        <dbReference type="EMBL" id="KAF8904726.1"/>
    </source>
</evidence>
<feature type="region of interest" description="Disordered" evidence="1">
    <location>
        <begin position="95"/>
        <end position="204"/>
    </location>
</feature>
<evidence type="ECO:0000313" key="3">
    <source>
        <dbReference type="Proteomes" id="UP000724874"/>
    </source>
</evidence>
<feature type="compositionally biased region" description="Pro residues" evidence="1">
    <location>
        <begin position="165"/>
        <end position="174"/>
    </location>
</feature>
<protein>
    <submittedName>
        <fullName evidence="2">Uncharacterized protein</fullName>
    </submittedName>
</protein>
<accession>A0A9P5NTB8</accession>
<feature type="compositionally biased region" description="Low complexity" evidence="1">
    <location>
        <begin position="140"/>
        <end position="152"/>
    </location>
</feature>
<comment type="caution">
    <text evidence="2">The sequence shown here is derived from an EMBL/GenBank/DDBJ whole genome shotgun (WGS) entry which is preliminary data.</text>
</comment>
<proteinExistence type="predicted"/>
<name>A0A9P5NTB8_GYMJU</name>
<dbReference type="Proteomes" id="UP000724874">
    <property type="component" value="Unassembled WGS sequence"/>
</dbReference>
<dbReference type="AlphaFoldDB" id="A0A9P5NTB8"/>
<reference evidence="2" key="1">
    <citation type="submission" date="2020-11" db="EMBL/GenBank/DDBJ databases">
        <authorList>
            <consortium name="DOE Joint Genome Institute"/>
            <person name="Ahrendt S."/>
            <person name="Riley R."/>
            <person name="Andreopoulos W."/>
            <person name="LaButti K."/>
            <person name="Pangilinan J."/>
            <person name="Ruiz-duenas F.J."/>
            <person name="Barrasa J.M."/>
            <person name="Sanchez-Garcia M."/>
            <person name="Camarero S."/>
            <person name="Miyauchi S."/>
            <person name="Serrano A."/>
            <person name="Linde D."/>
            <person name="Babiker R."/>
            <person name="Drula E."/>
            <person name="Ayuso-Fernandez I."/>
            <person name="Pacheco R."/>
            <person name="Padilla G."/>
            <person name="Ferreira P."/>
            <person name="Barriuso J."/>
            <person name="Kellner H."/>
            <person name="Castanera R."/>
            <person name="Alfaro M."/>
            <person name="Ramirez L."/>
            <person name="Pisabarro A.G."/>
            <person name="Kuo A."/>
            <person name="Tritt A."/>
            <person name="Lipzen A."/>
            <person name="He G."/>
            <person name="Yan M."/>
            <person name="Ng V."/>
            <person name="Cullen D."/>
            <person name="Martin F."/>
            <person name="Rosso M.-N."/>
            <person name="Henrissat B."/>
            <person name="Hibbett D."/>
            <person name="Martinez A.T."/>
            <person name="Grigoriev I.V."/>
        </authorList>
    </citation>
    <scope>NUCLEOTIDE SEQUENCE</scope>
    <source>
        <strain evidence="2">AH 44721</strain>
    </source>
</reference>
<keyword evidence="3" id="KW-1185">Reference proteome</keyword>
<feature type="compositionally biased region" description="Low complexity" evidence="1">
    <location>
        <begin position="97"/>
        <end position="128"/>
    </location>
</feature>
<evidence type="ECO:0000256" key="1">
    <source>
        <dbReference type="SAM" id="MobiDB-lite"/>
    </source>
</evidence>
<dbReference type="OrthoDB" id="193931at2759"/>
<organism evidence="2 3">
    <name type="scientific">Gymnopilus junonius</name>
    <name type="common">Spectacular rustgill mushroom</name>
    <name type="synonym">Gymnopilus spectabilis subsp. junonius</name>
    <dbReference type="NCBI Taxonomy" id="109634"/>
    <lineage>
        <taxon>Eukaryota</taxon>
        <taxon>Fungi</taxon>
        <taxon>Dikarya</taxon>
        <taxon>Basidiomycota</taxon>
        <taxon>Agaricomycotina</taxon>
        <taxon>Agaricomycetes</taxon>
        <taxon>Agaricomycetidae</taxon>
        <taxon>Agaricales</taxon>
        <taxon>Agaricineae</taxon>
        <taxon>Hymenogastraceae</taxon>
        <taxon>Gymnopilus</taxon>
    </lineage>
</organism>